<feature type="domain" description="NAD-dependent epimerase/dehydratase" evidence="2">
    <location>
        <begin position="11"/>
        <end position="249"/>
    </location>
</feature>
<dbReference type="Gene3D" id="3.40.50.720">
    <property type="entry name" value="NAD(P)-binding Rossmann-like Domain"/>
    <property type="match status" value="1"/>
</dbReference>
<evidence type="ECO:0000313" key="3">
    <source>
        <dbReference type="EMBL" id="NMP23943.1"/>
    </source>
</evidence>
<comment type="caution">
    <text evidence="3">The sequence shown here is derived from an EMBL/GenBank/DDBJ whole genome shotgun (WGS) entry which is preliminary data.</text>
</comment>
<keyword evidence="4" id="KW-1185">Reference proteome</keyword>
<evidence type="ECO:0000256" key="1">
    <source>
        <dbReference type="ARBA" id="ARBA00007637"/>
    </source>
</evidence>
<evidence type="ECO:0000259" key="2">
    <source>
        <dbReference type="Pfam" id="PF01370"/>
    </source>
</evidence>
<reference evidence="3 4" key="1">
    <citation type="submission" date="2020-04" db="EMBL/GenBank/DDBJ databases">
        <authorList>
            <person name="Zhang R."/>
            <person name="Schippers A."/>
        </authorList>
    </citation>
    <scope>NUCLEOTIDE SEQUENCE [LARGE SCALE GENOMIC DNA]</scope>
    <source>
        <strain evidence="3 4">DSM 109850</strain>
    </source>
</reference>
<dbReference type="PANTHER" id="PTHR43000">
    <property type="entry name" value="DTDP-D-GLUCOSE 4,6-DEHYDRATASE-RELATED"/>
    <property type="match status" value="1"/>
</dbReference>
<dbReference type="InterPro" id="IPR036291">
    <property type="entry name" value="NAD(P)-bd_dom_sf"/>
</dbReference>
<organism evidence="3 4">
    <name type="scientific">Sulfobacillus harzensis</name>
    <dbReference type="NCBI Taxonomy" id="2729629"/>
    <lineage>
        <taxon>Bacteria</taxon>
        <taxon>Bacillati</taxon>
        <taxon>Bacillota</taxon>
        <taxon>Clostridia</taxon>
        <taxon>Eubacteriales</taxon>
        <taxon>Clostridiales Family XVII. Incertae Sedis</taxon>
        <taxon>Sulfobacillus</taxon>
    </lineage>
</organism>
<dbReference type="RefSeq" id="WP_169101630.1">
    <property type="nucleotide sequence ID" value="NZ_JABBVZ010000074.1"/>
</dbReference>
<evidence type="ECO:0000313" key="4">
    <source>
        <dbReference type="Proteomes" id="UP000533476"/>
    </source>
</evidence>
<sequence>MENLGIKTMNVVLVGANGFIGSWTAYALLKRGHSVTGVCRQLSQNHWRLKWLRTTFPKFQILPVSSITAPELAPKLGSQGSFDVLINCAGDGIDPLRQEPSLLWEANFFVTAQAIETCQALSISRLVLSGTGFEYGFSDTATPVAESSPLKPTSPYSLSKVFCYYSAERECRRVGIQLIYLRVFGVIGPGDNAHRLVPSVIQHLRHAEPVPLTDGCQVRDFLAAQDVGYAFAIVSEPDITTANMETFNISSGQGIAVRDIVEMVRRELDAPSSMLLWGTLPHRRTEGKFLIGDSSKLQQASEWSPSVTLAKAVTDSITFYETDWFRKRNVRT</sequence>
<proteinExistence type="inferred from homology"/>
<dbReference type="Pfam" id="PF01370">
    <property type="entry name" value="Epimerase"/>
    <property type="match status" value="1"/>
</dbReference>
<dbReference type="Proteomes" id="UP000533476">
    <property type="component" value="Unassembled WGS sequence"/>
</dbReference>
<dbReference type="InterPro" id="IPR001509">
    <property type="entry name" value="Epimerase_deHydtase"/>
</dbReference>
<dbReference type="AlphaFoldDB" id="A0A7Y0Q377"/>
<protein>
    <submittedName>
        <fullName evidence="3">NAD(P)-dependent oxidoreductase</fullName>
    </submittedName>
</protein>
<dbReference type="CDD" id="cd08946">
    <property type="entry name" value="SDR_e"/>
    <property type="match status" value="1"/>
</dbReference>
<accession>A0A7Y0Q377</accession>
<dbReference type="SUPFAM" id="SSF51735">
    <property type="entry name" value="NAD(P)-binding Rossmann-fold domains"/>
    <property type="match status" value="1"/>
</dbReference>
<name>A0A7Y0Q377_9FIRM</name>
<gene>
    <name evidence="3" type="ORF">HIJ39_16540</name>
</gene>
<dbReference type="EMBL" id="JABBVZ010000074">
    <property type="protein sequence ID" value="NMP23943.1"/>
    <property type="molecule type" value="Genomic_DNA"/>
</dbReference>
<comment type="similarity">
    <text evidence="1">Belongs to the NAD(P)-dependent epimerase/dehydratase family.</text>
</comment>